<keyword evidence="4 7" id="KW-0812">Transmembrane</keyword>
<dbReference type="InParanoid" id="A0A371RIR4"/>
<name>A0A371RIR4_9PROT</name>
<dbReference type="SUPFAM" id="SSF53448">
    <property type="entry name" value="Nucleotide-diphospho-sugar transferases"/>
    <property type="match status" value="1"/>
</dbReference>
<comment type="caution">
    <text evidence="9">The sequence shown here is derived from an EMBL/GenBank/DDBJ whole genome shotgun (WGS) entry which is preliminary data.</text>
</comment>
<dbReference type="GO" id="GO:0016757">
    <property type="term" value="F:glycosyltransferase activity"/>
    <property type="evidence" value="ECO:0007669"/>
    <property type="project" value="UniProtKB-KW"/>
</dbReference>
<dbReference type="InterPro" id="IPR001173">
    <property type="entry name" value="Glyco_trans_2-like"/>
</dbReference>
<dbReference type="EMBL" id="QUQO01000001">
    <property type="protein sequence ID" value="RFB05345.1"/>
    <property type="molecule type" value="Genomic_DNA"/>
</dbReference>
<evidence type="ECO:0000256" key="6">
    <source>
        <dbReference type="ARBA" id="ARBA00023136"/>
    </source>
</evidence>
<evidence type="ECO:0000313" key="9">
    <source>
        <dbReference type="EMBL" id="RFB05345.1"/>
    </source>
</evidence>
<evidence type="ECO:0000256" key="5">
    <source>
        <dbReference type="ARBA" id="ARBA00022989"/>
    </source>
</evidence>
<gene>
    <name evidence="9" type="ORF">DX908_08800</name>
</gene>
<evidence type="ECO:0000256" key="1">
    <source>
        <dbReference type="ARBA" id="ARBA00004141"/>
    </source>
</evidence>
<keyword evidence="2" id="KW-0328">Glycosyltransferase</keyword>
<dbReference type="Proteomes" id="UP000264589">
    <property type="component" value="Unassembled WGS sequence"/>
</dbReference>
<keyword evidence="5 7" id="KW-1133">Transmembrane helix</keyword>
<accession>A0A371RIR4</accession>
<evidence type="ECO:0000313" key="10">
    <source>
        <dbReference type="Proteomes" id="UP000264589"/>
    </source>
</evidence>
<sequence>MADVEMAEDKQLSALMAFRNELLSHEGSVSMFRAQHQDLLTRGACEALAEASPELSAKRRFSRPQLITLWSIGVLILIAALFSFRGVLVGLNAAFILYGLALCLFRLSLVANIIREARPRRIRNTEPLSDDALPLITILCPLYKEEESLPNLLGALDRLDYPREKLDIKIVLEADDEFTRKAAAKACKPGKYDVVIVPEGQPKTKPKACNYALWSARGEYIVIYDAEDRPARDQLRRAAEAFAVLPPTVACLQARLNYYNREASWLTRIFAAEYAYIFDILLPGLTSLGAPLPLGGTSNIFRTEALLAIGGWDPHNVTEDADIGMRLAAKGYTSRMLDTTTLEEATNGLGAWFRQRTRWIKGYMQSWAVHSRYLPKSPAHALTLHLVIGGVIVASLFNPIFWVLYIVWLSGIVDLDWLFPAPLGALATIGFLAGNLILLWLYMLAPMRRRWHDLVPYALTSPAYWVLQMAAGYRAAWQFITSPHYWEKTEHGAGLAHEEIAERDLEAST</sequence>
<reference evidence="9 10" key="1">
    <citation type="submission" date="2018-08" db="EMBL/GenBank/DDBJ databases">
        <title>Parvularcula sp. SM1705, isolated from surface water of the South Sea China.</title>
        <authorList>
            <person name="Sun L."/>
        </authorList>
    </citation>
    <scope>NUCLEOTIDE SEQUENCE [LARGE SCALE GENOMIC DNA]</scope>
    <source>
        <strain evidence="9 10">SM1705</strain>
    </source>
</reference>
<protein>
    <submittedName>
        <fullName evidence="9">Glycosyltransferase</fullName>
    </submittedName>
</protein>
<evidence type="ECO:0000256" key="4">
    <source>
        <dbReference type="ARBA" id="ARBA00022692"/>
    </source>
</evidence>
<evidence type="ECO:0000256" key="3">
    <source>
        <dbReference type="ARBA" id="ARBA00022679"/>
    </source>
</evidence>
<evidence type="ECO:0000256" key="7">
    <source>
        <dbReference type="SAM" id="Phobius"/>
    </source>
</evidence>
<dbReference type="InterPro" id="IPR050321">
    <property type="entry name" value="Glycosyltr_2/OpgH_subfam"/>
</dbReference>
<evidence type="ECO:0000256" key="2">
    <source>
        <dbReference type="ARBA" id="ARBA00022676"/>
    </source>
</evidence>
<comment type="subcellular location">
    <subcellularLocation>
        <location evidence="1">Membrane</location>
        <topology evidence="1">Multi-pass membrane protein</topology>
    </subcellularLocation>
</comment>
<feature type="domain" description="Glycosyltransferase 2-like" evidence="8">
    <location>
        <begin position="220"/>
        <end position="410"/>
    </location>
</feature>
<keyword evidence="10" id="KW-1185">Reference proteome</keyword>
<dbReference type="PANTHER" id="PTHR43867:SF2">
    <property type="entry name" value="CELLULOSE SYNTHASE CATALYTIC SUBUNIT A [UDP-FORMING]"/>
    <property type="match status" value="1"/>
</dbReference>
<feature type="transmembrane region" description="Helical" evidence="7">
    <location>
        <begin position="66"/>
        <end position="88"/>
    </location>
</feature>
<organism evidence="9 10">
    <name type="scientific">Parvularcula marina</name>
    <dbReference type="NCBI Taxonomy" id="2292771"/>
    <lineage>
        <taxon>Bacteria</taxon>
        <taxon>Pseudomonadati</taxon>
        <taxon>Pseudomonadota</taxon>
        <taxon>Alphaproteobacteria</taxon>
        <taxon>Parvularculales</taxon>
        <taxon>Parvularculaceae</taxon>
        <taxon>Parvularcula</taxon>
    </lineage>
</organism>
<dbReference type="AlphaFoldDB" id="A0A371RIR4"/>
<dbReference type="CDD" id="cd06427">
    <property type="entry name" value="CESA_like_2"/>
    <property type="match status" value="1"/>
</dbReference>
<dbReference type="GO" id="GO:0016020">
    <property type="term" value="C:membrane"/>
    <property type="evidence" value="ECO:0007669"/>
    <property type="project" value="UniProtKB-SubCell"/>
</dbReference>
<feature type="transmembrane region" description="Helical" evidence="7">
    <location>
        <begin position="94"/>
        <end position="114"/>
    </location>
</feature>
<dbReference type="InterPro" id="IPR029044">
    <property type="entry name" value="Nucleotide-diphossugar_trans"/>
</dbReference>
<feature type="transmembrane region" description="Helical" evidence="7">
    <location>
        <begin position="417"/>
        <end position="442"/>
    </location>
</feature>
<keyword evidence="6 7" id="KW-0472">Membrane</keyword>
<dbReference type="PANTHER" id="PTHR43867">
    <property type="entry name" value="CELLULOSE SYNTHASE CATALYTIC SUBUNIT A [UDP-FORMING]"/>
    <property type="match status" value="1"/>
</dbReference>
<evidence type="ECO:0000259" key="8">
    <source>
        <dbReference type="Pfam" id="PF13632"/>
    </source>
</evidence>
<keyword evidence="3 9" id="KW-0808">Transferase</keyword>
<dbReference type="Pfam" id="PF13632">
    <property type="entry name" value="Glyco_trans_2_3"/>
    <property type="match status" value="1"/>
</dbReference>
<proteinExistence type="predicted"/>
<feature type="transmembrane region" description="Helical" evidence="7">
    <location>
        <begin position="382"/>
        <end position="405"/>
    </location>
</feature>
<dbReference type="Gene3D" id="3.90.550.10">
    <property type="entry name" value="Spore Coat Polysaccharide Biosynthesis Protein SpsA, Chain A"/>
    <property type="match status" value="1"/>
</dbReference>